<evidence type="ECO:0000256" key="3">
    <source>
        <dbReference type="ARBA" id="ARBA00023027"/>
    </source>
</evidence>
<proteinExistence type="inferred from homology"/>
<dbReference type="Pfam" id="PF02826">
    <property type="entry name" value="2-Hacid_dh_C"/>
    <property type="match status" value="1"/>
</dbReference>
<accession>A0ABV3TCA4</accession>
<keyword evidence="8" id="KW-1185">Reference proteome</keyword>
<gene>
    <name evidence="7" type="ORF">V6X73_05930</name>
</gene>
<dbReference type="EMBL" id="JBAKFM010000002">
    <property type="protein sequence ID" value="MEX0469259.1"/>
    <property type="molecule type" value="Genomic_DNA"/>
</dbReference>
<dbReference type="RefSeq" id="WP_367958491.1">
    <property type="nucleotide sequence ID" value="NZ_JBAKFK010000002.1"/>
</dbReference>
<dbReference type="PROSITE" id="PS00671">
    <property type="entry name" value="D_2_HYDROXYACID_DH_3"/>
    <property type="match status" value="1"/>
</dbReference>
<dbReference type="NCBIfam" id="NF005069">
    <property type="entry name" value="PRK06487.1"/>
    <property type="match status" value="1"/>
</dbReference>
<comment type="similarity">
    <text evidence="1 4">Belongs to the D-isomer specific 2-hydroxyacid dehydrogenase family.</text>
</comment>
<organism evidence="7 8">
    <name type="scientific">Spiribacter pallidus</name>
    <dbReference type="NCBI Taxonomy" id="1987936"/>
    <lineage>
        <taxon>Bacteria</taxon>
        <taxon>Pseudomonadati</taxon>
        <taxon>Pseudomonadota</taxon>
        <taxon>Gammaproteobacteria</taxon>
        <taxon>Chromatiales</taxon>
        <taxon>Ectothiorhodospiraceae</taxon>
        <taxon>Spiribacter</taxon>
    </lineage>
</organism>
<evidence type="ECO:0000259" key="6">
    <source>
        <dbReference type="Pfam" id="PF02826"/>
    </source>
</evidence>
<dbReference type="InterPro" id="IPR050418">
    <property type="entry name" value="D-iso_2-hydroxyacid_DH_PdxB"/>
</dbReference>
<keyword evidence="3" id="KW-0520">NAD</keyword>
<dbReference type="InterPro" id="IPR036291">
    <property type="entry name" value="NAD(P)-bd_dom_sf"/>
</dbReference>
<dbReference type="Pfam" id="PF00389">
    <property type="entry name" value="2-Hacid_dh"/>
    <property type="match status" value="1"/>
</dbReference>
<dbReference type="InterPro" id="IPR006140">
    <property type="entry name" value="D-isomer_DH_NAD-bd"/>
</dbReference>
<dbReference type="Proteomes" id="UP001556709">
    <property type="component" value="Unassembled WGS sequence"/>
</dbReference>
<dbReference type="PANTHER" id="PTHR43761:SF1">
    <property type="entry name" value="D-ISOMER SPECIFIC 2-HYDROXYACID DEHYDROGENASE CATALYTIC DOMAIN-CONTAINING PROTEIN-RELATED"/>
    <property type="match status" value="1"/>
</dbReference>
<dbReference type="SUPFAM" id="SSF51735">
    <property type="entry name" value="NAD(P)-binding Rossmann-fold domains"/>
    <property type="match status" value="1"/>
</dbReference>
<feature type="domain" description="D-isomer specific 2-hydroxyacid dehydrogenase NAD-binding" evidence="6">
    <location>
        <begin position="109"/>
        <end position="288"/>
    </location>
</feature>
<comment type="caution">
    <text evidence="7">The sequence shown here is derived from an EMBL/GenBank/DDBJ whole genome shotgun (WGS) entry which is preliminary data.</text>
</comment>
<evidence type="ECO:0000256" key="2">
    <source>
        <dbReference type="ARBA" id="ARBA00023002"/>
    </source>
</evidence>
<dbReference type="InterPro" id="IPR006139">
    <property type="entry name" value="D-isomer_2_OHA_DH_cat_dom"/>
</dbReference>
<protein>
    <submittedName>
        <fullName evidence="7">2-hydroxyacid dehydrogenase</fullName>
    </submittedName>
</protein>
<dbReference type="InterPro" id="IPR029753">
    <property type="entry name" value="D-isomer_DH_CS"/>
</dbReference>
<dbReference type="CDD" id="cd12162">
    <property type="entry name" value="2-Hacid_dh_4"/>
    <property type="match status" value="1"/>
</dbReference>
<evidence type="ECO:0000259" key="5">
    <source>
        <dbReference type="Pfam" id="PF00389"/>
    </source>
</evidence>
<evidence type="ECO:0000313" key="7">
    <source>
        <dbReference type="EMBL" id="MEX0469259.1"/>
    </source>
</evidence>
<keyword evidence="2 4" id="KW-0560">Oxidoreductase</keyword>
<name>A0ABV3TCA4_9GAMM</name>
<evidence type="ECO:0000313" key="8">
    <source>
        <dbReference type="Proteomes" id="UP001556709"/>
    </source>
</evidence>
<evidence type="ECO:0000256" key="1">
    <source>
        <dbReference type="ARBA" id="ARBA00005854"/>
    </source>
</evidence>
<dbReference type="Gene3D" id="3.40.50.720">
    <property type="entry name" value="NAD(P)-binding Rossmann-like Domain"/>
    <property type="match status" value="2"/>
</dbReference>
<reference evidence="7 8" key="1">
    <citation type="submission" date="2024-02" db="EMBL/GenBank/DDBJ databases">
        <title>New especies of Spiribacter isolated from saline water.</title>
        <authorList>
            <person name="Leon M.J."/>
            <person name="De La Haba R."/>
            <person name="Sanchez-Porro C."/>
            <person name="Ventosa A."/>
        </authorList>
    </citation>
    <scope>NUCLEOTIDE SEQUENCE [LARGE SCALE GENOMIC DNA]</scope>
    <source>
        <strain evidence="8">ag22IC6-390</strain>
    </source>
</reference>
<dbReference type="SUPFAM" id="SSF52283">
    <property type="entry name" value="Formate/glycerate dehydrogenase catalytic domain-like"/>
    <property type="match status" value="1"/>
</dbReference>
<sequence length="320" mass="34460">MTRAVLLDRETLDIGDLDFTELESSVDELVTYDQTSAHDAAARIGDARVAIVNKVVLSADVIEACPALELICVLATGVNNIDLEAAQRCGVTVVNCRGYGTEAVSQHAIAMMLALHTRLVDYHQAVRAGRWEQAPHFCFLDYPIRELAGRMLLVVGHGELGAAVAHKAECLGMRVQIAERPGAEIVRPGRVAFEKAIAETDVATIHCPLTQATHDLFNARVFGRMKPDAMIINTARGGIVNESDLADALRRGTIAGAGMDVLTEEPPKNGNPLLAADIPNLIMTPHSAWGSRTARQCIVSQTCENITAWKDQAPVRVVTG</sequence>
<evidence type="ECO:0000256" key="4">
    <source>
        <dbReference type="RuleBase" id="RU003719"/>
    </source>
</evidence>
<feature type="domain" description="D-isomer specific 2-hydroxyacid dehydrogenase catalytic" evidence="5">
    <location>
        <begin position="23"/>
        <end position="315"/>
    </location>
</feature>
<dbReference type="PANTHER" id="PTHR43761">
    <property type="entry name" value="D-ISOMER SPECIFIC 2-HYDROXYACID DEHYDROGENASE FAMILY PROTEIN (AFU_ORTHOLOGUE AFUA_1G13630)"/>
    <property type="match status" value="1"/>
</dbReference>